<reference evidence="2 3" key="1">
    <citation type="submission" date="2020-01" db="EMBL/GenBank/DDBJ databases">
        <title>Genomes assembled from Gulf of Kutch pelagic sediment metagenomes.</title>
        <authorList>
            <person name="Chandrashekar M."/>
            <person name="Mahajan M.S."/>
            <person name="Dave K.J."/>
            <person name="Vatsa P."/>
            <person name="Nathani N.M."/>
        </authorList>
    </citation>
    <scope>NUCLEOTIDE SEQUENCE [LARGE SCALE GENOMIC DNA]</scope>
    <source>
        <strain evidence="2">KS3-K002</strain>
    </source>
</reference>
<proteinExistence type="predicted"/>
<feature type="transmembrane region" description="Helical" evidence="1">
    <location>
        <begin position="116"/>
        <end position="144"/>
    </location>
</feature>
<dbReference type="EMBL" id="JAACAK010000046">
    <property type="protein sequence ID" value="NIR74502.1"/>
    <property type="molecule type" value="Genomic_DNA"/>
</dbReference>
<evidence type="ECO:0000256" key="1">
    <source>
        <dbReference type="SAM" id="Phobius"/>
    </source>
</evidence>
<feature type="transmembrane region" description="Helical" evidence="1">
    <location>
        <begin position="81"/>
        <end position="104"/>
    </location>
</feature>
<comment type="caution">
    <text evidence="2">The sequence shown here is derived from an EMBL/GenBank/DDBJ whole genome shotgun (WGS) entry which is preliminary data.</text>
</comment>
<sequence>MNVLHPLFVHLHIAFLLMAFLAMGYWLAKGLGSSVFDDKIYRFARACTKLGVVFIVLSMLAGVRDGFQGTIARFSGPHGGWLAAKASAATLMLAVYGLFLYFSGKKPRYLQEDPRILAWCLTTQLVGVLLMIAITTIGTMLVYYRGSLPAFAL</sequence>
<evidence type="ECO:0000313" key="3">
    <source>
        <dbReference type="Proteomes" id="UP000702544"/>
    </source>
</evidence>
<keyword evidence="1" id="KW-0472">Membrane</keyword>
<keyword evidence="1" id="KW-0812">Transmembrane</keyword>
<name>A0AAE4Z892_9BACT</name>
<protein>
    <submittedName>
        <fullName evidence="2">Uncharacterized protein</fullName>
    </submittedName>
</protein>
<keyword evidence="1" id="KW-1133">Transmembrane helix</keyword>
<dbReference type="Proteomes" id="UP000702544">
    <property type="component" value="Unassembled WGS sequence"/>
</dbReference>
<accession>A0AAE4Z892</accession>
<evidence type="ECO:0000313" key="2">
    <source>
        <dbReference type="EMBL" id="NIR74502.1"/>
    </source>
</evidence>
<dbReference type="AlphaFoldDB" id="A0AAE4Z892"/>
<feature type="transmembrane region" description="Helical" evidence="1">
    <location>
        <begin position="40"/>
        <end position="61"/>
    </location>
</feature>
<feature type="transmembrane region" description="Helical" evidence="1">
    <location>
        <begin position="6"/>
        <end position="28"/>
    </location>
</feature>
<gene>
    <name evidence="2" type="ORF">GWO12_05250</name>
</gene>
<organism evidence="2 3">
    <name type="scientific">Candidatus Kutchimonas denitrificans</name>
    <dbReference type="NCBI Taxonomy" id="3056748"/>
    <lineage>
        <taxon>Bacteria</taxon>
        <taxon>Pseudomonadati</taxon>
        <taxon>Gemmatimonadota</taxon>
        <taxon>Gemmatimonadia</taxon>
        <taxon>Candidatus Palauibacterales</taxon>
        <taxon>Candidatus Palauibacteraceae</taxon>
        <taxon>Candidatus Kutchimonas</taxon>
    </lineage>
</organism>